<dbReference type="Pfam" id="PF20260">
    <property type="entry name" value="PUA_4"/>
    <property type="match status" value="1"/>
</dbReference>
<dbReference type="PANTHER" id="PTHR30027:SF3">
    <property type="entry name" value="16S RRNA (URACIL(1498)-N(3))-METHYLTRANSFERASE"/>
    <property type="match status" value="1"/>
</dbReference>
<dbReference type="InterPro" id="IPR015947">
    <property type="entry name" value="PUA-like_sf"/>
</dbReference>
<evidence type="ECO:0000256" key="1">
    <source>
        <dbReference type="ARBA" id="ARBA00004496"/>
    </source>
</evidence>
<dbReference type="Gene3D" id="3.40.1280.10">
    <property type="match status" value="1"/>
</dbReference>
<gene>
    <name evidence="15" type="ORF">H8693_03255</name>
</gene>
<sequence length="237" mass="26043">MRRFFAEKIENNTAVLTGSEAEHLSRVLRLKAGDPILVAGEGEEYVCRLVQVEKQRAEAEILQTRPCLADPRRRITLYLAYMKSDKMEIVAQKAVELGVSALRPFISSRCVKVPEEKAAAKARERMSRIAFEALKQCGRTRAMEVGMPLSFSEFLQEISGHALTLFAYEQSQKPLKEALCGAEDIALVVGPEGGFSPEEAAEIEAAGARQVSLGRRILRGETAAIALAAIVAYETEC</sequence>
<comment type="catalytic activity">
    <reaction evidence="11 12">
        <text>uridine(1498) in 16S rRNA + S-adenosyl-L-methionine = N(3)-methyluridine(1498) in 16S rRNA + S-adenosyl-L-homocysteine + H(+)</text>
        <dbReference type="Rhea" id="RHEA:42920"/>
        <dbReference type="Rhea" id="RHEA-COMP:10283"/>
        <dbReference type="Rhea" id="RHEA-COMP:10284"/>
        <dbReference type="ChEBI" id="CHEBI:15378"/>
        <dbReference type="ChEBI" id="CHEBI:57856"/>
        <dbReference type="ChEBI" id="CHEBI:59789"/>
        <dbReference type="ChEBI" id="CHEBI:65315"/>
        <dbReference type="ChEBI" id="CHEBI:74502"/>
        <dbReference type="EC" id="2.1.1.193"/>
    </reaction>
</comment>
<dbReference type="GO" id="GO:0070042">
    <property type="term" value="F:rRNA (uridine-N3-)-methyltransferase activity"/>
    <property type="evidence" value="ECO:0007669"/>
    <property type="project" value="TreeGrafter"/>
</dbReference>
<evidence type="ECO:0000259" key="14">
    <source>
        <dbReference type="Pfam" id="PF20260"/>
    </source>
</evidence>
<feature type="domain" description="Ribosomal RNA small subunit methyltransferase E PUA-like" evidence="14">
    <location>
        <begin position="16"/>
        <end position="62"/>
    </location>
</feature>
<evidence type="ECO:0000256" key="4">
    <source>
        <dbReference type="ARBA" id="ARBA00013673"/>
    </source>
</evidence>
<dbReference type="SUPFAM" id="SSF75217">
    <property type="entry name" value="alpha/beta knot"/>
    <property type="match status" value="1"/>
</dbReference>
<evidence type="ECO:0000313" key="16">
    <source>
        <dbReference type="Proteomes" id="UP000617951"/>
    </source>
</evidence>
<evidence type="ECO:0000256" key="3">
    <source>
        <dbReference type="ARBA" id="ARBA00012328"/>
    </source>
</evidence>
<evidence type="ECO:0000256" key="7">
    <source>
        <dbReference type="ARBA" id="ARBA00022603"/>
    </source>
</evidence>
<evidence type="ECO:0000259" key="13">
    <source>
        <dbReference type="Pfam" id="PF04452"/>
    </source>
</evidence>
<evidence type="ECO:0000256" key="11">
    <source>
        <dbReference type="ARBA" id="ARBA00047944"/>
    </source>
</evidence>
<evidence type="ECO:0000256" key="5">
    <source>
        <dbReference type="ARBA" id="ARBA00022490"/>
    </source>
</evidence>
<evidence type="ECO:0000256" key="6">
    <source>
        <dbReference type="ARBA" id="ARBA00022552"/>
    </source>
</evidence>
<accession>A0A926DFX2</accession>
<dbReference type="InterPro" id="IPR029028">
    <property type="entry name" value="Alpha/beta_knot_MTases"/>
</dbReference>
<evidence type="ECO:0000256" key="2">
    <source>
        <dbReference type="ARBA" id="ARBA00005528"/>
    </source>
</evidence>
<dbReference type="InterPro" id="IPR029026">
    <property type="entry name" value="tRNA_m1G_MTases_N"/>
</dbReference>
<name>A0A926DFX2_9FIRM</name>
<keyword evidence="9 12" id="KW-0949">S-adenosyl-L-methionine</keyword>
<dbReference type="GO" id="GO:0005737">
    <property type="term" value="C:cytoplasm"/>
    <property type="evidence" value="ECO:0007669"/>
    <property type="project" value="UniProtKB-SubCell"/>
</dbReference>
<dbReference type="EC" id="2.1.1.193" evidence="3 12"/>
<dbReference type="CDD" id="cd18084">
    <property type="entry name" value="RsmE-like"/>
    <property type="match status" value="1"/>
</dbReference>
<comment type="similarity">
    <text evidence="2 12">Belongs to the RNA methyltransferase RsmE family.</text>
</comment>
<keyword evidence="6 12" id="KW-0698">rRNA processing</keyword>
<dbReference type="PIRSF" id="PIRSF015601">
    <property type="entry name" value="MTase_slr0722"/>
    <property type="match status" value="1"/>
</dbReference>
<dbReference type="PANTHER" id="PTHR30027">
    <property type="entry name" value="RIBOSOMAL RNA SMALL SUBUNIT METHYLTRANSFERASE E"/>
    <property type="match status" value="1"/>
</dbReference>
<dbReference type="InterPro" id="IPR006700">
    <property type="entry name" value="RsmE"/>
</dbReference>
<evidence type="ECO:0000256" key="8">
    <source>
        <dbReference type="ARBA" id="ARBA00022679"/>
    </source>
</evidence>
<reference evidence="15" key="1">
    <citation type="submission" date="2020-08" db="EMBL/GenBank/DDBJ databases">
        <title>Genome public.</title>
        <authorList>
            <person name="Liu C."/>
            <person name="Sun Q."/>
        </authorList>
    </citation>
    <scope>NUCLEOTIDE SEQUENCE</scope>
    <source>
        <strain evidence="15">NSJ-63</strain>
    </source>
</reference>
<dbReference type="RefSeq" id="WP_178618590.1">
    <property type="nucleotide sequence ID" value="NZ_JACRSS010000001.1"/>
</dbReference>
<comment type="subcellular location">
    <subcellularLocation>
        <location evidence="1 12">Cytoplasm</location>
    </subcellularLocation>
</comment>
<feature type="domain" description="Ribosomal RNA small subunit methyltransferase E methyltransferase" evidence="13">
    <location>
        <begin position="73"/>
        <end position="231"/>
    </location>
</feature>
<dbReference type="Proteomes" id="UP000617951">
    <property type="component" value="Unassembled WGS sequence"/>
</dbReference>
<dbReference type="AlphaFoldDB" id="A0A926DFX2"/>
<evidence type="ECO:0000256" key="10">
    <source>
        <dbReference type="ARBA" id="ARBA00025699"/>
    </source>
</evidence>
<dbReference type="GO" id="GO:0070475">
    <property type="term" value="P:rRNA base methylation"/>
    <property type="evidence" value="ECO:0007669"/>
    <property type="project" value="TreeGrafter"/>
</dbReference>
<dbReference type="NCBIfam" id="TIGR00046">
    <property type="entry name" value="RsmE family RNA methyltransferase"/>
    <property type="match status" value="1"/>
</dbReference>
<protein>
    <recommendedName>
        <fullName evidence="4 12">Ribosomal RNA small subunit methyltransferase E</fullName>
        <ecNumber evidence="3 12">2.1.1.193</ecNumber>
    </recommendedName>
</protein>
<evidence type="ECO:0000313" key="15">
    <source>
        <dbReference type="EMBL" id="MBC8537953.1"/>
    </source>
</evidence>
<comment type="caution">
    <text evidence="15">The sequence shown here is derived from an EMBL/GenBank/DDBJ whole genome shotgun (WGS) entry which is preliminary data.</text>
</comment>
<organism evidence="15 16">
    <name type="scientific">Guopingia tenuis</name>
    <dbReference type="NCBI Taxonomy" id="2763656"/>
    <lineage>
        <taxon>Bacteria</taxon>
        <taxon>Bacillati</taxon>
        <taxon>Bacillota</taxon>
        <taxon>Clostridia</taxon>
        <taxon>Christensenellales</taxon>
        <taxon>Christensenellaceae</taxon>
        <taxon>Guopingia</taxon>
    </lineage>
</organism>
<keyword evidence="7 12" id="KW-0489">Methyltransferase</keyword>
<dbReference type="SUPFAM" id="SSF88697">
    <property type="entry name" value="PUA domain-like"/>
    <property type="match status" value="1"/>
</dbReference>
<comment type="function">
    <text evidence="10 12">Specifically methylates the N3 position of the uracil ring of uridine 1498 (m3U1498) in 16S rRNA. Acts on the fully assembled 30S ribosomal subunit.</text>
</comment>
<dbReference type="InterPro" id="IPR046886">
    <property type="entry name" value="RsmE_MTase_dom"/>
</dbReference>
<evidence type="ECO:0000256" key="12">
    <source>
        <dbReference type="PIRNR" id="PIRNR015601"/>
    </source>
</evidence>
<keyword evidence="5 12" id="KW-0963">Cytoplasm</keyword>
<dbReference type="EMBL" id="JACRSS010000001">
    <property type="protein sequence ID" value="MBC8537953.1"/>
    <property type="molecule type" value="Genomic_DNA"/>
</dbReference>
<keyword evidence="16" id="KW-1185">Reference proteome</keyword>
<dbReference type="Pfam" id="PF04452">
    <property type="entry name" value="Methyltrans_RNA"/>
    <property type="match status" value="1"/>
</dbReference>
<dbReference type="InterPro" id="IPR046887">
    <property type="entry name" value="RsmE_PUA-like"/>
</dbReference>
<proteinExistence type="inferred from homology"/>
<evidence type="ECO:0000256" key="9">
    <source>
        <dbReference type="ARBA" id="ARBA00022691"/>
    </source>
</evidence>
<keyword evidence="8 12" id="KW-0808">Transferase</keyword>